<proteinExistence type="predicted"/>
<sequence length="130" mass="14793">MADAERRADGGPGRTDADPRPRCVCRPLRLRRAVAFRHAGRVRLLDADRPTWPRVTRRPCSGTERGTGRATGTRTRTRAARTRIHDARIHDTRIHDTRTRADRADTGRRWRGRARDGLTPSRRPDLGGRT</sequence>
<accession>A0A8J3LDA1</accession>
<feature type="compositionally biased region" description="Basic and acidic residues" evidence="1">
    <location>
        <begin position="83"/>
        <end position="130"/>
    </location>
</feature>
<dbReference type="AlphaFoldDB" id="A0A8J3LDA1"/>
<feature type="region of interest" description="Disordered" evidence="1">
    <location>
        <begin position="52"/>
        <end position="130"/>
    </location>
</feature>
<feature type="region of interest" description="Disordered" evidence="1">
    <location>
        <begin position="1"/>
        <end position="22"/>
    </location>
</feature>
<comment type="caution">
    <text evidence="2">The sequence shown here is derived from an EMBL/GenBank/DDBJ whole genome shotgun (WGS) entry which is preliminary data.</text>
</comment>
<gene>
    <name evidence="2" type="ORF">Cme02nite_47710</name>
</gene>
<feature type="compositionally biased region" description="Low complexity" evidence="1">
    <location>
        <begin position="62"/>
        <end position="74"/>
    </location>
</feature>
<keyword evidence="3" id="KW-1185">Reference proteome</keyword>
<reference evidence="2" key="1">
    <citation type="submission" date="2021-01" db="EMBL/GenBank/DDBJ databases">
        <title>Whole genome shotgun sequence of Catellatospora methionotrophica NBRC 14553.</title>
        <authorList>
            <person name="Komaki H."/>
            <person name="Tamura T."/>
        </authorList>
    </citation>
    <scope>NUCLEOTIDE SEQUENCE</scope>
    <source>
        <strain evidence="2">NBRC 14553</strain>
    </source>
</reference>
<name>A0A8J3LDA1_9ACTN</name>
<evidence type="ECO:0000313" key="3">
    <source>
        <dbReference type="Proteomes" id="UP000660339"/>
    </source>
</evidence>
<evidence type="ECO:0000256" key="1">
    <source>
        <dbReference type="SAM" id="MobiDB-lite"/>
    </source>
</evidence>
<organism evidence="2 3">
    <name type="scientific">Catellatospora methionotrophica</name>
    <dbReference type="NCBI Taxonomy" id="121620"/>
    <lineage>
        <taxon>Bacteria</taxon>
        <taxon>Bacillati</taxon>
        <taxon>Actinomycetota</taxon>
        <taxon>Actinomycetes</taxon>
        <taxon>Micromonosporales</taxon>
        <taxon>Micromonosporaceae</taxon>
        <taxon>Catellatospora</taxon>
    </lineage>
</organism>
<dbReference type="EMBL" id="BONJ01000026">
    <property type="protein sequence ID" value="GIG16439.1"/>
    <property type="molecule type" value="Genomic_DNA"/>
</dbReference>
<dbReference type="Proteomes" id="UP000660339">
    <property type="component" value="Unassembled WGS sequence"/>
</dbReference>
<evidence type="ECO:0000313" key="2">
    <source>
        <dbReference type="EMBL" id="GIG16439.1"/>
    </source>
</evidence>
<feature type="compositionally biased region" description="Basic and acidic residues" evidence="1">
    <location>
        <begin position="1"/>
        <end position="21"/>
    </location>
</feature>
<protein>
    <submittedName>
        <fullName evidence="2">Uncharacterized protein</fullName>
    </submittedName>
</protein>